<evidence type="ECO:0000259" key="3">
    <source>
        <dbReference type="Pfam" id="PF00171"/>
    </source>
</evidence>
<dbReference type="SUPFAM" id="SSF53720">
    <property type="entry name" value="ALDH-like"/>
    <property type="match status" value="1"/>
</dbReference>
<dbReference type="CDD" id="cd07129">
    <property type="entry name" value="ALDH_KGSADH"/>
    <property type="match status" value="1"/>
</dbReference>
<dbReference type="EMBL" id="CP096040">
    <property type="protein sequence ID" value="USQ94854.1"/>
    <property type="molecule type" value="Genomic_DNA"/>
</dbReference>
<dbReference type="InterPro" id="IPR016163">
    <property type="entry name" value="Ald_DH_C"/>
</dbReference>
<protein>
    <submittedName>
        <fullName evidence="4">Aldehyde dehydrogenase (NADP(+))</fullName>
    </submittedName>
</protein>
<sequence>MHLTGELLIGGESRKGTNGEIKGINPATGETLEPAFGGATKADVEAAAALAAEAFASYRALSYETRATFLEAIAEHIEAIGDDLIVRVMAETGLPRPRLEGERARTTGQLRLFASVLRDGGFLEARVDPALPERKPLPRPDLRLRNVPLGPVAVFGASNFPLAFSVAGGDTASALAAGCPVIVKAHPAHPGTSELVGRAIQAAVASVGLHPGVFSMIHDSGYEVSQALVADPRVKAAGFTGSRRGGLALLAIAQGRPEPIPLYAEMSSINPVILLPEALKARGDKIAPDFVAALTLGAGQFCTNPGLILAIDGPELDAFVAAAGQAVEAAPAAVMLTPGICKAFAHGVAALTEASEVTTVARGVPGPDGSHTGRAALFSVAAKDFLANPHLHEEVFGAASVVVRAADQAELAKVIDALEGQLTIAVHLDDGDHALAGALLPALELKAGRILVNGFGTGVEVANAMVHGGPFPSTSDGRTTSVGTLAIARFLRPVSYQNLPEALLPAELRSDNPLGIARRVDGKVKLG</sequence>
<dbReference type="Pfam" id="PF00171">
    <property type="entry name" value="Aldedh"/>
    <property type="match status" value="1"/>
</dbReference>
<evidence type="ECO:0000256" key="2">
    <source>
        <dbReference type="SAM" id="MobiDB-lite"/>
    </source>
</evidence>
<evidence type="ECO:0000313" key="4">
    <source>
        <dbReference type="EMBL" id="USQ94854.1"/>
    </source>
</evidence>
<name>A0ABY4ZR54_9CAUL</name>
<dbReference type="PANTHER" id="PTHR43353:SF3">
    <property type="entry name" value="ALDEHYDE DEHYDROGENASE-RELATED"/>
    <property type="match status" value="1"/>
</dbReference>
<dbReference type="InterPro" id="IPR044151">
    <property type="entry name" value="ALDH_KGSADH"/>
</dbReference>
<dbReference type="Gene3D" id="3.40.309.10">
    <property type="entry name" value="Aldehyde Dehydrogenase, Chain A, domain 2"/>
    <property type="match status" value="1"/>
</dbReference>
<dbReference type="InterPro" id="IPR016161">
    <property type="entry name" value="Ald_DH/histidinol_DH"/>
</dbReference>
<dbReference type="InterPro" id="IPR050740">
    <property type="entry name" value="Aldehyde_DH_Superfamily"/>
</dbReference>
<accession>A0ABY4ZR54</accession>
<dbReference type="Proteomes" id="UP001057520">
    <property type="component" value="Chromosome"/>
</dbReference>
<keyword evidence="5" id="KW-1185">Reference proteome</keyword>
<proteinExistence type="predicted"/>
<dbReference type="Gene3D" id="3.40.605.10">
    <property type="entry name" value="Aldehyde Dehydrogenase, Chain A, domain 1"/>
    <property type="match status" value="1"/>
</dbReference>
<evidence type="ECO:0000256" key="1">
    <source>
        <dbReference type="ARBA" id="ARBA00023002"/>
    </source>
</evidence>
<reference evidence="4 5" key="1">
    <citation type="submission" date="2022-04" db="EMBL/GenBank/DDBJ databases">
        <title>Genome sequence of soybean root-associated Caulobacter segnis RL271.</title>
        <authorList>
            <person name="Longley R."/>
            <person name="Bonito G."/>
            <person name="Trigodet F."/>
            <person name="Crosson S."/>
            <person name="Fiebig A."/>
        </authorList>
    </citation>
    <scope>NUCLEOTIDE SEQUENCE [LARGE SCALE GENOMIC DNA]</scope>
    <source>
        <strain evidence="4 5">RL271</strain>
    </source>
</reference>
<keyword evidence="1" id="KW-0560">Oxidoreductase</keyword>
<organism evidence="4 5">
    <name type="scientific">Caulobacter segnis</name>
    <dbReference type="NCBI Taxonomy" id="88688"/>
    <lineage>
        <taxon>Bacteria</taxon>
        <taxon>Pseudomonadati</taxon>
        <taxon>Pseudomonadota</taxon>
        <taxon>Alphaproteobacteria</taxon>
        <taxon>Caulobacterales</taxon>
        <taxon>Caulobacteraceae</taxon>
        <taxon>Caulobacter</taxon>
    </lineage>
</organism>
<evidence type="ECO:0000313" key="5">
    <source>
        <dbReference type="Proteomes" id="UP001057520"/>
    </source>
</evidence>
<dbReference type="InterPro" id="IPR016162">
    <property type="entry name" value="Ald_DH_N"/>
</dbReference>
<gene>
    <name evidence="4" type="ORF">MZV50_20135</name>
</gene>
<dbReference type="InterPro" id="IPR015590">
    <property type="entry name" value="Aldehyde_DH_dom"/>
</dbReference>
<feature type="domain" description="Aldehyde dehydrogenase" evidence="3">
    <location>
        <begin position="18"/>
        <end position="469"/>
    </location>
</feature>
<dbReference type="PANTHER" id="PTHR43353">
    <property type="entry name" value="SUCCINATE-SEMIALDEHYDE DEHYDROGENASE, MITOCHONDRIAL"/>
    <property type="match status" value="1"/>
</dbReference>
<feature type="region of interest" description="Disordered" evidence="2">
    <location>
        <begin position="9"/>
        <end position="28"/>
    </location>
</feature>